<accession>A0ABT6DL36</accession>
<evidence type="ECO:0000313" key="3">
    <source>
        <dbReference type="Proteomes" id="UP001152321"/>
    </source>
</evidence>
<dbReference type="Pfam" id="PF13649">
    <property type="entry name" value="Methyltransf_25"/>
    <property type="match status" value="1"/>
</dbReference>
<name>A0ABT6DL36_9BACT</name>
<protein>
    <submittedName>
        <fullName evidence="2">Class I SAM-dependent methyltransferase</fullName>
    </submittedName>
</protein>
<dbReference type="CDD" id="cd02440">
    <property type="entry name" value="AdoMet_MTases"/>
    <property type="match status" value="1"/>
</dbReference>
<evidence type="ECO:0000259" key="1">
    <source>
        <dbReference type="Pfam" id="PF13649"/>
    </source>
</evidence>
<feature type="domain" description="Methyltransferase" evidence="1">
    <location>
        <begin position="96"/>
        <end position="185"/>
    </location>
</feature>
<gene>
    <name evidence="2" type="ORF">NWE73_14510</name>
</gene>
<comment type="caution">
    <text evidence="2">The sequence shown here is derived from an EMBL/GenBank/DDBJ whole genome shotgun (WGS) entry which is preliminary data.</text>
</comment>
<proteinExistence type="predicted"/>
<keyword evidence="3" id="KW-1185">Reference proteome</keyword>
<dbReference type="InterPro" id="IPR029063">
    <property type="entry name" value="SAM-dependent_MTases_sf"/>
</dbReference>
<dbReference type="RefSeq" id="WP_277579061.1">
    <property type="nucleotide sequence ID" value="NZ_JANRMI010000004.1"/>
</dbReference>
<dbReference type="GO" id="GO:0008168">
    <property type="term" value="F:methyltransferase activity"/>
    <property type="evidence" value="ECO:0007669"/>
    <property type="project" value="UniProtKB-KW"/>
</dbReference>
<dbReference type="EMBL" id="JANRMI010000004">
    <property type="protein sequence ID" value="MDG0817589.1"/>
    <property type="molecule type" value="Genomic_DNA"/>
</dbReference>
<keyword evidence="2" id="KW-0808">Transferase</keyword>
<sequence length="228" mass="26283">MSLLKFDPTGPFPLVTYDECSYQEAQEHSVEIDNWLGFQTADVEKKLLTSQDYNVQADKDIPVQCWRGLPVQALQTPYSEIRWILNLLNLKPQETIVDLGCGYGRMAFVVGRHYPDNKFVGYELVAERVAEGNRILRNFNYPNAKILTQDLTAPDFIPEKAEHYFLFDFGSAPAIDKTLDDLKRIARGRSINIVARGRYIRHRIYQAHPWLSSINEPQVHETFTIFTS</sequence>
<keyword evidence="2" id="KW-0489">Methyltransferase</keyword>
<evidence type="ECO:0000313" key="2">
    <source>
        <dbReference type="EMBL" id="MDG0817589.1"/>
    </source>
</evidence>
<dbReference type="InterPro" id="IPR041698">
    <property type="entry name" value="Methyltransf_25"/>
</dbReference>
<reference evidence="2" key="1">
    <citation type="submission" date="2022-08" db="EMBL/GenBank/DDBJ databases">
        <title>Novel Bdellovibrio Species Isolated from Svalbard: Designation Bdellovibrio svalbardensis.</title>
        <authorList>
            <person name="Mitchell R.J."/>
            <person name="Choi S.Y."/>
        </authorList>
    </citation>
    <scope>NUCLEOTIDE SEQUENCE</scope>
    <source>
        <strain evidence="2">PAP01</strain>
    </source>
</reference>
<dbReference type="Proteomes" id="UP001152321">
    <property type="component" value="Unassembled WGS sequence"/>
</dbReference>
<organism evidence="2 3">
    <name type="scientific">Bdellovibrio svalbardensis</name>
    <dbReference type="NCBI Taxonomy" id="2972972"/>
    <lineage>
        <taxon>Bacteria</taxon>
        <taxon>Pseudomonadati</taxon>
        <taxon>Bdellovibrionota</taxon>
        <taxon>Bdellovibrionia</taxon>
        <taxon>Bdellovibrionales</taxon>
        <taxon>Pseudobdellovibrionaceae</taxon>
        <taxon>Bdellovibrio</taxon>
    </lineage>
</organism>
<dbReference type="SUPFAM" id="SSF53335">
    <property type="entry name" value="S-adenosyl-L-methionine-dependent methyltransferases"/>
    <property type="match status" value="1"/>
</dbReference>
<dbReference type="Gene3D" id="3.40.50.150">
    <property type="entry name" value="Vaccinia Virus protein VP39"/>
    <property type="match status" value="1"/>
</dbReference>
<dbReference type="GO" id="GO:0032259">
    <property type="term" value="P:methylation"/>
    <property type="evidence" value="ECO:0007669"/>
    <property type="project" value="UniProtKB-KW"/>
</dbReference>